<dbReference type="InterPro" id="IPR005302">
    <property type="entry name" value="MoCF_Sase_C"/>
</dbReference>
<evidence type="ECO:0000256" key="1">
    <source>
        <dbReference type="ARBA" id="ARBA00022679"/>
    </source>
</evidence>
<comment type="cofactor">
    <cofactor evidence="4">
        <name>pyridoxal 5'-phosphate</name>
        <dbReference type="ChEBI" id="CHEBI:597326"/>
    </cofactor>
</comment>
<comment type="catalytic activity">
    <reaction evidence="4">
        <text>Mo-molybdopterin + L-cysteine + AH2 = thio-Mo-molybdopterin + L-alanine + A + H2O</text>
        <dbReference type="Rhea" id="RHEA:42636"/>
        <dbReference type="ChEBI" id="CHEBI:13193"/>
        <dbReference type="ChEBI" id="CHEBI:15377"/>
        <dbReference type="ChEBI" id="CHEBI:17499"/>
        <dbReference type="ChEBI" id="CHEBI:35235"/>
        <dbReference type="ChEBI" id="CHEBI:57972"/>
        <dbReference type="ChEBI" id="CHEBI:71302"/>
        <dbReference type="ChEBI" id="CHEBI:82685"/>
        <dbReference type="EC" id="2.8.1.9"/>
    </reaction>
</comment>
<dbReference type="InterPro" id="IPR028886">
    <property type="entry name" value="MoCo_sulfurase"/>
</dbReference>
<dbReference type="PANTHER" id="PTHR14237:SF80">
    <property type="entry name" value="MOLYBDENUM COFACTOR SULFURASE"/>
    <property type="match status" value="1"/>
</dbReference>
<keyword evidence="2 4" id="KW-0663">Pyridoxal phosphate</keyword>
<comment type="similarity">
    <text evidence="4">Belongs to the class-V pyridoxal-phosphate-dependent aminotransferase family. MOCOS subfamily.</text>
</comment>
<dbReference type="InterPro" id="IPR015424">
    <property type="entry name" value="PyrdxlP-dep_Trfase"/>
</dbReference>
<sequence length="838" mass="92944">MTDYTELRAGLRKQLEKVERSYPSASYNAQVEEFREREYPQLKGITYLDHAATTLYSSSLIDAVSSDLKKNLFGNPHSLSPSSLETTKRIQDTRVRVLQLFNADPEHFDVVFCGNTTAAIKLVADAFAARSESGRSGFQYRVHEDSHTSLVGVRQLAIDSRALKSFQMDEFVNSREKDGCGLMAYPAQSNMTGQRYPLSWATKLRQNRPGWYSLLDAAGLVTTSPLDLSNVSTAPDFVALSFYKMFGYPDLGGLIVRKASSSIFQNRKYFGGGTVSFVMNPSGHPSNNLPHAVRKLGSPHEYLEDGTVPFHSIIALDHALSDHTRLYSNFDKISRHTQALGILLFESLKARKHANGTSIVHIYTDQHPSCPNFQGATFAFNLRKQDGSFVGFNDVLKLASVRDIHLRTGGLCNPGGVMKWMNLSEQEMRKNFAEGKRCGDEWDLMNGKPTGAIRVSLGAMSSLDDVVKFISFIDEFYVDNTPSLYTTEPFSNSCSHTATKISKISVYPIKSCAAFDVPPSQSWRIMTQGLEYDREFCLIHQGTGKVMDMKMYPKMALIRPFINLETRQLSISYKQITTTLEIPLDESLPTHSHPITKKCNSKVCGDTIVVQAYSEKRISEWFSDALNVPCTLARYPSAPDGGGRYMKNHVRQANGEIPIALRNESPILVVNRKSLDPINEAIYKSGGKLSDISVFRSNIIVDGPQPFDEDKWLQLGFKNSNSTIQLLGPCRRCHMICIDQTTSERSPEPFVSLSKLRTINGKVYFGQHATFICDSDIQAGSIQVGDELDISYIDLDSSDTDSGESCSSGNTAITADTAVDVAEPAVKQEAALASCVLQ</sequence>
<keyword evidence="1 4" id="KW-0808">Transferase</keyword>
<dbReference type="PANTHER" id="PTHR14237">
    <property type="entry name" value="MOLYBDOPTERIN COFACTOR SULFURASE MOSC"/>
    <property type="match status" value="1"/>
</dbReference>
<dbReference type="InterPro" id="IPR015421">
    <property type="entry name" value="PyrdxlP-dep_Trfase_major"/>
</dbReference>
<evidence type="ECO:0000313" key="6">
    <source>
        <dbReference type="EMBL" id="KAK6348500.1"/>
    </source>
</evidence>
<dbReference type="GO" id="GO:0008265">
    <property type="term" value="F:molybdenum cofactor sulfurtransferase activity"/>
    <property type="evidence" value="ECO:0007669"/>
    <property type="project" value="UniProtKB-UniRule"/>
</dbReference>
<dbReference type="AlphaFoldDB" id="A0AAN8N2N2"/>
<comment type="caution">
    <text evidence="6">The sequence shown here is derived from an EMBL/GenBank/DDBJ whole genome shotgun (WGS) entry which is preliminary data.</text>
</comment>
<evidence type="ECO:0000313" key="7">
    <source>
        <dbReference type="Proteomes" id="UP001313282"/>
    </source>
</evidence>
<feature type="active site" evidence="4">
    <location>
        <position position="412"/>
    </location>
</feature>
<organism evidence="6 7">
    <name type="scientific">Orbilia javanica</name>
    <dbReference type="NCBI Taxonomy" id="47235"/>
    <lineage>
        <taxon>Eukaryota</taxon>
        <taxon>Fungi</taxon>
        <taxon>Dikarya</taxon>
        <taxon>Ascomycota</taxon>
        <taxon>Pezizomycotina</taxon>
        <taxon>Orbiliomycetes</taxon>
        <taxon>Orbiliales</taxon>
        <taxon>Orbiliaceae</taxon>
        <taxon>Orbilia</taxon>
    </lineage>
</organism>
<dbReference type="Pfam" id="PF03473">
    <property type="entry name" value="MOSC"/>
    <property type="match status" value="1"/>
</dbReference>
<dbReference type="GO" id="GO:0006777">
    <property type="term" value="P:Mo-molybdopterin cofactor biosynthetic process"/>
    <property type="evidence" value="ECO:0007669"/>
    <property type="project" value="UniProtKB-UniRule"/>
</dbReference>
<dbReference type="SUPFAM" id="SSF141673">
    <property type="entry name" value="MOSC N-terminal domain-like"/>
    <property type="match status" value="1"/>
</dbReference>
<feature type="domain" description="MOSC" evidence="5">
    <location>
        <begin position="644"/>
        <end position="791"/>
    </location>
</feature>
<dbReference type="InterPro" id="IPR005303">
    <property type="entry name" value="MOCOS_middle"/>
</dbReference>
<evidence type="ECO:0000256" key="2">
    <source>
        <dbReference type="ARBA" id="ARBA00022898"/>
    </source>
</evidence>
<comment type="function">
    <text evidence="4">Sulfurates the molybdenum cofactor. Sulfation of molybdenum is essential for xanthine dehydrogenase (XDH) and aldehyde oxidase (ADO) enzymes in which molybdenum cofactor is liganded by 1 oxygen and 1 sulfur atom in active form.</text>
</comment>
<dbReference type="GO" id="GO:0030151">
    <property type="term" value="F:molybdenum ion binding"/>
    <property type="evidence" value="ECO:0007669"/>
    <property type="project" value="UniProtKB-UniRule"/>
</dbReference>
<dbReference type="Gene3D" id="3.90.1150.10">
    <property type="entry name" value="Aspartate Aminotransferase, domain 1"/>
    <property type="match status" value="1"/>
</dbReference>
<accession>A0AAN8N2N2</accession>
<keyword evidence="3 4" id="KW-0501">Molybdenum cofactor biosynthesis</keyword>
<feature type="modified residue" description="N6-(pyridoxal phosphate)lysine" evidence="4">
    <location>
        <position position="244"/>
    </location>
</feature>
<dbReference type="SUPFAM" id="SSF53383">
    <property type="entry name" value="PLP-dependent transferases"/>
    <property type="match status" value="1"/>
</dbReference>
<name>A0AAN8N2N2_9PEZI</name>
<keyword evidence="7" id="KW-1185">Reference proteome</keyword>
<dbReference type="SUPFAM" id="SSF50800">
    <property type="entry name" value="PK beta-barrel domain-like"/>
    <property type="match status" value="1"/>
</dbReference>
<dbReference type="Proteomes" id="UP001313282">
    <property type="component" value="Unassembled WGS sequence"/>
</dbReference>
<dbReference type="GO" id="GO:0016829">
    <property type="term" value="F:lyase activity"/>
    <property type="evidence" value="ECO:0007669"/>
    <property type="project" value="UniProtKB-UniRule"/>
</dbReference>
<evidence type="ECO:0000256" key="3">
    <source>
        <dbReference type="ARBA" id="ARBA00023150"/>
    </source>
</evidence>
<dbReference type="InterPro" id="IPR015422">
    <property type="entry name" value="PyrdxlP-dep_Trfase_small"/>
</dbReference>
<dbReference type="Gene3D" id="3.40.640.10">
    <property type="entry name" value="Type I PLP-dependent aspartate aminotransferase-like (Major domain)"/>
    <property type="match status" value="1"/>
</dbReference>
<reference evidence="6 7" key="1">
    <citation type="submission" date="2019-10" db="EMBL/GenBank/DDBJ databases">
        <authorList>
            <person name="Palmer J.M."/>
        </authorList>
    </citation>
    <scope>NUCLEOTIDE SEQUENCE [LARGE SCALE GENOMIC DNA]</scope>
    <source>
        <strain evidence="6 7">TWF718</strain>
    </source>
</reference>
<dbReference type="InterPro" id="IPR011037">
    <property type="entry name" value="Pyrv_Knase-like_insert_dom_sf"/>
</dbReference>
<dbReference type="InterPro" id="IPR000192">
    <property type="entry name" value="Aminotrans_V_dom"/>
</dbReference>
<dbReference type="EMBL" id="JAVHNR010000003">
    <property type="protein sequence ID" value="KAK6348500.1"/>
    <property type="molecule type" value="Genomic_DNA"/>
</dbReference>
<dbReference type="PROSITE" id="PS51340">
    <property type="entry name" value="MOSC"/>
    <property type="match status" value="1"/>
</dbReference>
<gene>
    <name evidence="4" type="primary">hxB</name>
    <name evidence="6" type="ORF">TWF718_006290</name>
</gene>
<proteinExistence type="inferred from homology"/>
<dbReference type="Pfam" id="PF00266">
    <property type="entry name" value="Aminotran_5"/>
    <property type="match status" value="1"/>
</dbReference>
<evidence type="ECO:0000256" key="4">
    <source>
        <dbReference type="HAMAP-Rule" id="MF_03050"/>
    </source>
</evidence>
<evidence type="ECO:0000259" key="5">
    <source>
        <dbReference type="PROSITE" id="PS51340"/>
    </source>
</evidence>
<dbReference type="HAMAP" id="MF_03050">
    <property type="entry name" value="MOCOS"/>
    <property type="match status" value="1"/>
</dbReference>
<dbReference type="EC" id="2.8.1.9" evidence="4"/>
<dbReference type="GO" id="GO:0030170">
    <property type="term" value="F:pyridoxal phosphate binding"/>
    <property type="evidence" value="ECO:0007669"/>
    <property type="project" value="UniProtKB-UniRule"/>
</dbReference>
<protein>
    <recommendedName>
        <fullName evidence="4">Molybdenum cofactor sulfurase</fullName>
        <shortName evidence="4">MCS</shortName>
        <shortName evidence="4">MOS</shortName>
        <shortName evidence="4">MoCo sulfurase</shortName>
        <ecNumber evidence="4">2.8.1.9</ecNumber>
    </recommendedName>
    <alternativeName>
        <fullName evidence="4">Molybdenum cofactor sulfurtransferase</fullName>
    </alternativeName>
</protein>
<dbReference type="Pfam" id="PF03476">
    <property type="entry name" value="MOSC_N"/>
    <property type="match status" value="1"/>
</dbReference>